<dbReference type="OrthoDB" id="3166422at2759"/>
<keyword evidence="2" id="KW-0812">Transmembrane</keyword>
<proteinExistence type="predicted"/>
<dbReference type="AlphaFoldDB" id="A0A4R5XFX8"/>
<evidence type="ECO:0000256" key="2">
    <source>
        <dbReference type="SAM" id="Phobius"/>
    </source>
</evidence>
<feature type="compositionally biased region" description="Polar residues" evidence="1">
    <location>
        <begin position="1"/>
        <end position="19"/>
    </location>
</feature>
<feature type="compositionally biased region" description="Polar residues" evidence="1">
    <location>
        <begin position="46"/>
        <end position="65"/>
    </location>
</feature>
<keyword evidence="2" id="KW-0472">Membrane</keyword>
<keyword evidence="2" id="KW-1133">Transmembrane helix</keyword>
<organism evidence="3 4">
    <name type="scientific">Rickenella mellea</name>
    <dbReference type="NCBI Taxonomy" id="50990"/>
    <lineage>
        <taxon>Eukaryota</taxon>
        <taxon>Fungi</taxon>
        <taxon>Dikarya</taxon>
        <taxon>Basidiomycota</taxon>
        <taxon>Agaricomycotina</taxon>
        <taxon>Agaricomycetes</taxon>
        <taxon>Hymenochaetales</taxon>
        <taxon>Rickenellaceae</taxon>
        <taxon>Rickenella</taxon>
    </lineage>
</organism>
<feature type="transmembrane region" description="Helical" evidence="2">
    <location>
        <begin position="582"/>
        <end position="606"/>
    </location>
</feature>
<dbReference type="VEuPathDB" id="FungiDB:BD410DRAFT_824006"/>
<evidence type="ECO:0000256" key="1">
    <source>
        <dbReference type="SAM" id="MobiDB-lite"/>
    </source>
</evidence>
<sequence length="679" mass="75824">MSPQSSLATRETGQASFEMNTLRLDREQHNAAVGGNQPAHKLSPENPASVNVQSLRTPQPISQSPEPGERSAWKGKGRETSIDSEIILQHPEPFPPVQPMRSALPNLAQASGKPAGSAELPVSGKRRPIVSEIPPFKALRPSRPLPQRAAGIPQPQPAGPAVRTVQERNDDQWQRWQSRLFGEPPPVGWQRYNTPSGKVYFFDRKNVIVTPSDINKPEIRRLIEDNYGENIDEVKKLGIAEDVWTGWEMCVRVGKDESNLVVYFVDHECRRTIAVKDSKVIISEGDEAYWKHIQEYPMHTLLYTSTEDDLLASLVHGATERVLNSKRTIFPYDGQQCQSLLQMYNDIQGVRYKTRDANRIDGAFNWFAGMTMVDVSAAYKRHKFGTAEVQSQREPPSVWQPTKFVRAMDVGLYVLLFGMHAMYRQRLEGTRTKRGYIQSADFHDVMANFMKEWGDSNLLATVFVAANVAFLAIPDVTNIQKTVSLASTLCSMFSILAGVHHVWRHRTNVDADTTQSVDAEYNLISKKYLEFLSPTLGHDISITLTASLLSLPIVLLLWAVITFLVAICAYSLQNTSSTAQRVMLAVVMGMLVLGTLGTLVFFWGVWTDSACDDVQVEERARTVPLVWKIGQAVRRVTGRIKGALGRPVVRCLETLTSTATKLKYRGKSQSPQSGTDSSV</sequence>
<dbReference type="STRING" id="50990.A0A4R5XFX8"/>
<reference evidence="3 4" key="1">
    <citation type="submission" date="2018-06" db="EMBL/GenBank/DDBJ databases">
        <title>A transcriptomic atlas of mushroom development highlights an independent origin of complex multicellularity.</title>
        <authorList>
            <consortium name="DOE Joint Genome Institute"/>
            <person name="Krizsan K."/>
            <person name="Almasi E."/>
            <person name="Merenyi Z."/>
            <person name="Sahu N."/>
            <person name="Viragh M."/>
            <person name="Koszo T."/>
            <person name="Mondo S."/>
            <person name="Kiss B."/>
            <person name="Balint B."/>
            <person name="Kues U."/>
            <person name="Barry K."/>
            <person name="Hegedus J.C."/>
            <person name="Henrissat B."/>
            <person name="Johnson J."/>
            <person name="Lipzen A."/>
            <person name="Ohm R."/>
            <person name="Nagy I."/>
            <person name="Pangilinan J."/>
            <person name="Yan J."/>
            <person name="Xiong Y."/>
            <person name="Grigoriev I.V."/>
            <person name="Hibbett D.S."/>
            <person name="Nagy L.G."/>
        </authorList>
    </citation>
    <scope>NUCLEOTIDE SEQUENCE [LARGE SCALE GENOMIC DNA]</scope>
    <source>
        <strain evidence="3 4">SZMC22713</strain>
    </source>
</reference>
<feature type="region of interest" description="Disordered" evidence="1">
    <location>
        <begin position="107"/>
        <end position="161"/>
    </location>
</feature>
<name>A0A4R5XFX8_9AGAM</name>
<evidence type="ECO:0000313" key="3">
    <source>
        <dbReference type="EMBL" id="TDL30079.1"/>
    </source>
</evidence>
<evidence type="ECO:0000313" key="4">
    <source>
        <dbReference type="Proteomes" id="UP000294933"/>
    </source>
</evidence>
<dbReference type="Proteomes" id="UP000294933">
    <property type="component" value="Unassembled WGS sequence"/>
</dbReference>
<evidence type="ECO:0008006" key="5">
    <source>
        <dbReference type="Google" id="ProtNLM"/>
    </source>
</evidence>
<feature type="region of interest" description="Disordered" evidence="1">
    <location>
        <begin position="1"/>
        <end position="80"/>
    </location>
</feature>
<protein>
    <recommendedName>
        <fullName evidence="5">WW domain-containing protein</fullName>
    </recommendedName>
</protein>
<feature type="compositionally biased region" description="Basic and acidic residues" evidence="1">
    <location>
        <begin position="67"/>
        <end position="80"/>
    </location>
</feature>
<keyword evidence="4" id="KW-1185">Reference proteome</keyword>
<dbReference type="EMBL" id="ML170156">
    <property type="protein sequence ID" value="TDL30079.1"/>
    <property type="molecule type" value="Genomic_DNA"/>
</dbReference>
<feature type="transmembrane region" description="Helical" evidence="2">
    <location>
        <begin position="540"/>
        <end position="570"/>
    </location>
</feature>
<accession>A0A4R5XFX8</accession>
<gene>
    <name evidence="3" type="ORF">BD410DRAFT_824006</name>
</gene>